<keyword evidence="5 10" id="KW-0812">Transmembrane</keyword>
<evidence type="ECO:0000256" key="1">
    <source>
        <dbReference type="ARBA" id="ARBA00004127"/>
    </source>
</evidence>
<evidence type="ECO:0000256" key="3">
    <source>
        <dbReference type="ARBA" id="ARBA00004586"/>
    </source>
</evidence>
<accession>A0A1R2B8L2</accession>
<keyword evidence="12" id="KW-1185">Reference proteome</keyword>
<dbReference type="InterPro" id="IPR012430">
    <property type="entry name" value="TMEM43_fam"/>
</dbReference>
<evidence type="ECO:0000256" key="4">
    <source>
        <dbReference type="ARBA" id="ARBA00006627"/>
    </source>
</evidence>
<keyword evidence="6" id="KW-0256">Endoplasmic reticulum</keyword>
<keyword evidence="7 10" id="KW-1133">Transmembrane helix</keyword>
<dbReference type="GO" id="GO:0071763">
    <property type="term" value="P:nuclear membrane organization"/>
    <property type="evidence" value="ECO:0007669"/>
    <property type="project" value="TreeGrafter"/>
</dbReference>
<evidence type="ECO:0000256" key="2">
    <source>
        <dbReference type="ARBA" id="ARBA00004259"/>
    </source>
</evidence>
<name>A0A1R2B8L2_9CILI</name>
<evidence type="ECO:0000313" key="12">
    <source>
        <dbReference type="Proteomes" id="UP000187209"/>
    </source>
</evidence>
<keyword evidence="8 10" id="KW-0472">Membrane</keyword>
<gene>
    <name evidence="11" type="ORF">SteCoe_28298</name>
</gene>
<evidence type="ECO:0000256" key="8">
    <source>
        <dbReference type="ARBA" id="ARBA00023136"/>
    </source>
</evidence>
<evidence type="ECO:0000256" key="5">
    <source>
        <dbReference type="ARBA" id="ARBA00022692"/>
    </source>
</evidence>
<keyword evidence="9" id="KW-0539">Nucleus</keyword>
<dbReference type="Pfam" id="PF07787">
    <property type="entry name" value="TMEM43"/>
    <property type="match status" value="1"/>
</dbReference>
<evidence type="ECO:0000256" key="7">
    <source>
        <dbReference type="ARBA" id="ARBA00022989"/>
    </source>
</evidence>
<comment type="subcellular location">
    <subcellularLocation>
        <location evidence="1">Endomembrane system</location>
        <topology evidence="1">Multi-pass membrane protein</topology>
    </subcellularLocation>
    <subcellularLocation>
        <location evidence="3">Endoplasmic reticulum membrane</location>
    </subcellularLocation>
    <subcellularLocation>
        <location evidence="2">Nucleus envelope</location>
    </subcellularLocation>
</comment>
<reference evidence="11 12" key="1">
    <citation type="submission" date="2016-11" db="EMBL/GenBank/DDBJ databases">
        <title>The macronuclear genome of Stentor coeruleus: a giant cell with tiny introns.</title>
        <authorList>
            <person name="Slabodnick M."/>
            <person name="Ruby J.G."/>
            <person name="Reiff S.B."/>
            <person name="Swart E.C."/>
            <person name="Gosai S."/>
            <person name="Prabakaran S."/>
            <person name="Witkowska E."/>
            <person name="Larue G.E."/>
            <person name="Fisher S."/>
            <person name="Freeman R.M."/>
            <person name="Gunawardena J."/>
            <person name="Chu W."/>
            <person name="Stover N.A."/>
            <person name="Gregory B.D."/>
            <person name="Nowacki M."/>
            <person name="Derisi J."/>
            <person name="Roy S.W."/>
            <person name="Marshall W.F."/>
            <person name="Sood P."/>
        </authorList>
    </citation>
    <scope>NUCLEOTIDE SEQUENCE [LARGE SCALE GENOMIC DNA]</scope>
    <source>
        <strain evidence="11">WM001</strain>
    </source>
</reference>
<evidence type="ECO:0000256" key="10">
    <source>
        <dbReference type="SAM" id="Phobius"/>
    </source>
</evidence>
<dbReference type="GO" id="GO:0005789">
    <property type="term" value="C:endoplasmic reticulum membrane"/>
    <property type="evidence" value="ECO:0007669"/>
    <property type="project" value="UniProtKB-SubCell"/>
</dbReference>
<comment type="similarity">
    <text evidence="4">Belongs to the TMEM43 family.</text>
</comment>
<proteinExistence type="inferred from homology"/>
<dbReference type="GO" id="GO:0005637">
    <property type="term" value="C:nuclear inner membrane"/>
    <property type="evidence" value="ECO:0007669"/>
    <property type="project" value="TreeGrafter"/>
</dbReference>
<sequence length="264" mass="30538">MSEPKDFIGSFLAIGSIGFWAWAEMKQQCLVDEVRKNLRCPLVRDDSLDGKPVFVSGILNRDGILLDSEFNKKKECLRLQRKVEKYDEDWKEEEDKDFIIKNSDLIAKGPYNLTQFQVSEQIVNSLQTKWTLPVEMIPRSFSEAMKKKGYAIYHDSKHYFISKFTRKSGNYKPVNGDLRVSHIYTPNNMSVSVLGMQQDGFIIPYKDKVFFVKEGLQDKEDLIEMIPKEPKNFLYTARICGILGTAIGLFYQIKAFKKSSKQKT</sequence>
<protein>
    <submittedName>
        <fullName evidence="11">Uncharacterized protein</fullName>
    </submittedName>
</protein>
<dbReference type="AlphaFoldDB" id="A0A1R2B8L2"/>
<dbReference type="GO" id="GO:0006629">
    <property type="term" value="P:lipid metabolic process"/>
    <property type="evidence" value="ECO:0007669"/>
    <property type="project" value="TreeGrafter"/>
</dbReference>
<dbReference type="EMBL" id="MPUH01000847">
    <property type="protein sequence ID" value="OMJ73096.1"/>
    <property type="molecule type" value="Genomic_DNA"/>
</dbReference>
<comment type="caution">
    <text evidence="11">The sequence shown here is derived from an EMBL/GenBank/DDBJ whole genome shotgun (WGS) entry which is preliminary data.</text>
</comment>
<feature type="transmembrane region" description="Helical" evidence="10">
    <location>
        <begin position="233"/>
        <end position="253"/>
    </location>
</feature>
<evidence type="ECO:0000256" key="6">
    <source>
        <dbReference type="ARBA" id="ARBA00022824"/>
    </source>
</evidence>
<dbReference type="PANTHER" id="PTHR13416:SF2">
    <property type="entry name" value="TRANSMEMBRANE PROTEIN 43"/>
    <property type="match status" value="1"/>
</dbReference>
<dbReference type="Proteomes" id="UP000187209">
    <property type="component" value="Unassembled WGS sequence"/>
</dbReference>
<dbReference type="PANTHER" id="PTHR13416">
    <property type="match status" value="1"/>
</dbReference>
<organism evidence="11 12">
    <name type="scientific">Stentor coeruleus</name>
    <dbReference type="NCBI Taxonomy" id="5963"/>
    <lineage>
        <taxon>Eukaryota</taxon>
        <taxon>Sar</taxon>
        <taxon>Alveolata</taxon>
        <taxon>Ciliophora</taxon>
        <taxon>Postciliodesmatophora</taxon>
        <taxon>Heterotrichea</taxon>
        <taxon>Heterotrichida</taxon>
        <taxon>Stentoridae</taxon>
        <taxon>Stentor</taxon>
    </lineage>
</organism>
<evidence type="ECO:0000256" key="9">
    <source>
        <dbReference type="ARBA" id="ARBA00023242"/>
    </source>
</evidence>
<evidence type="ECO:0000313" key="11">
    <source>
        <dbReference type="EMBL" id="OMJ73096.1"/>
    </source>
</evidence>